<dbReference type="KEGG" id="lak:106170745"/>
<dbReference type="InParanoid" id="A0A1S3J7A1"/>
<dbReference type="PANTHER" id="PTHR10411:SF8">
    <property type="entry name" value="FI09246P"/>
    <property type="match status" value="1"/>
</dbReference>
<dbReference type="OrthoDB" id="5976967at2759"/>
<dbReference type="FunCoup" id="A0A1S3J7A1">
    <property type="interactions" value="398"/>
</dbReference>
<dbReference type="OMA" id="CWEHEIR"/>
<dbReference type="GO" id="GO:0005634">
    <property type="term" value="C:nucleus"/>
    <property type="evidence" value="ECO:0007669"/>
    <property type="project" value="InterPro"/>
</dbReference>
<evidence type="ECO:0000313" key="4">
    <source>
        <dbReference type="RefSeq" id="XP_013406188.1"/>
    </source>
</evidence>
<dbReference type="InterPro" id="IPR004038">
    <property type="entry name" value="Ribosomal_eL8/eL30/eS12/Gad45"/>
</dbReference>
<sequence>MGYPESLGSVSYVQMNNNNNEMTLNDGVSSTLISSPSSQDICTSLQQSVVEARREGRITCGVYQAARVLENDPDDVMVCILAADTSQDLELHIHFTLLEAFCWENDIKIIKVDSASKLKKLVYDDNLPANDNDEAIGHRPGTRDVDCVLIQFPKQQESTSDQEVLEFYRASEQILPKPIIELPK</sequence>
<comment type="similarity">
    <text evidence="1">Belongs to the GADD45 family.</text>
</comment>
<dbReference type="GO" id="GO:0051726">
    <property type="term" value="P:regulation of cell cycle"/>
    <property type="evidence" value="ECO:0007669"/>
    <property type="project" value="InterPro"/>
</dbReference>
<dbReference type="AlphaFoldDB" id="A0A1S3J7A1"/>
<dbReference type="Gene3D" id="3.30.1330.30">
    <property type="match status" value="1"/>
</dbReference>
<feature type="domain" description="Ribosomal protein eL8/eL30/eS12/Gadd45" evidence="2">
    <location>
        <begin position="45"/>
        <end position="119"/>
    </location>
</feature>
<reference evidence="4" key="1">
    <citation type="submission" date="2025-08" db="UniProtKB">
        <authorList>
            <consortium name="RefSeq"/>
        </authorList>
    </citation>
    <scope>IDENTIFICATION</scope>
    <source>
        <tissue evidence="4">Gonads</tissue>
    </source>
</reference>
<dbReference type="InterPro" id="IPR024824">
    <property type="entry name" value="GADD45"/>
</dbReference>
<dbReference type="Proteomes" id="UP000085678">
    <property type="component" value="Unplaced"/>
</dbReference>
<dbReference type="PANTHER" id="PTHR10411">
    <property type="entry name" value="GROWTH ARREST AND DNA DAMAGE-INDUCIBLE PROTEIN GADD45"/>
    <property type="match status" value="1"/>
</dbReference>
<evidence type="ECO:0000313" key="3">
    <source>
        <dbReference type="Proteomes" id="UP000085678"/>
    </source>
</evidence>
<gene>
    <name evidence="4" type="primary">LOC106170745</name>
</gene>
<dbReference type="InterPro" id="IPR029064">
    <property type="entry name" value="Ribosomal_eL30-like_sf"/>
</dbReference>
<name>A0A1S3J7A1_LINAN</name>
<keyword evidence="3" id="KW-1185">Reference proteome</keyword>
<dbReference type="GO" id="GO:0005737">
    <property type="term" value="C:cytoplasm"/>
    <property type="evidence" value="ECO:0007669"/>
    <property type="project" value="TreeGrafter"/>
</dbReference>
<dbReference type="Pfam" id="PF01248">
    <property type="entry name" value="Ribosomal_L7Ae"/>
    <property type="match status" value="1"/>
</dbReference>
<dbReference type="RefSeq" id="XP_013406188.1">
    <property type="nucleotide sequence ID" value="XM_013550734.1"/>
</dbReference>
<protein>
    <submittedName>
        <fullName evidence="4">Growth arrest and DNA damage-inducible protein GADD45 gamma</fullName>
    </submittedName>
</protein>
<dbReference type="GeneID" id="106170745"/>
<organism evidence="3 4">
    <name type="scientific">Lingula anatina</name>
    <name type="common">Brachiopod</name>
    <name type="synonym">Lingula unguis</name>
    <dbReference type="NCBI Taxonomy" id="7574"/>
    <lineage>
        <taxon>Eukaryota</taxon>
        <taxon>Metazoa</taxon>
        <taxon>Spiralia</taxon>
        <taxon>Lophotrochozoa</taxon>
        <taxon>Brachiopoda</taxon>
        <taxon>Linguliformea</taxon>
        <taxon>Lingulata</taxon>
        <taxon>Lingulida</taxon>
        <taxon>Linguloidea</taxon>
        <taxon>Lingulidae</taxon>
        <taxon>Lingula</taxon>
    </lineage>
</organism>
<evidence type="ECO:0000259" key="2">
    <source>
        <dbReference type="Pfam" id="PF01248"/>
    </source>
</evidence>
<accession>A0A1S3J7A1</accession>
<dbReference type="SUPFAM" id="SSF55315">
    <property type="entry name" value="L30e-like"/>
    <property type="match status" value="1"/>
</dbReference>
<proteinExistence type="inferred from homology"/>
<evidence type="ECO:0000256" key="1">
    <source>
        <dbReference type="ARBA" id="ARBA00007361"/>
    </source>
</evidence>